<dbReference type="SUPFAM" id="SSF161084">
    <property type="entry name" value="MAPEG domain-like"/>
    <property type="match status" value="1"/>
</dbReference>
<dbReference type="InterPro" id="IPR001129">
    <property type="entry name" value="Membr-assoc_MAPEG"/>
</dbReference>
<accession>A0A3L7DUS1</accession>
<organism evidence="6 7">
    <name type="scientific">Seongchinamella sediminis</name>
    <dbReference type="NCBI Taxonomy" id="2283635"/>
    <lineage>
        <taxon>Bacteria</taxon>
        <taxon>Pseudomonadati</taxon>
        <taxon>Pseudomonadota</taxon>
        <taxon>Gammaproteobacteria</taxon>
        <taxon>Cellvibrionales</taxon>
        <taxon>Halieaceae</taxon>
        <taxon>Seongchinamella</taxon>
    </lineage>
</organism>
<evidence type="ECO:0008006" key="8">
    <source>
        <dbReference type="Google" id="ProtNLM"/>
    </source>
</evidence>
<reference evidence="6 7" key="1">
    <citation type="submission" date="2018-07" db="EMBL/GenBank/DDBJ databases">
        <title>Halioglobus sp. genome submission.</title>
        <authorList>
            <person name="Ye M.-Q."/>
            <person name="Du Z.-J."/>
        </authorList>
    </citation>
    <scope>NUCLEOTIDE SEQUENCE [LARGE SCALE GENOMIC DNA]</scope>
    <source>
        <strain evidence="6 7">U0301</strain>
    </source>
</reference>
<keyword evidence="4 5" id="KW-0472">Membrane</keyword>
<dbReference type="EMBL" id="QRAN01000019">
    <property type="protein sequence ID" value="RLQ20866.1"/>
    <property type="molecule type" value="Genomic_DNA"/>
</dbReference>
<comment type="caution">
    <text evidence="6">The sequence shown here is derived from an EMBL/GenBank/DDBJ whole genome shotgun (WGS) entry which is preliminary data.</text>
</comment>
<dbReference type="Proteomes" id="UP000265509">
    <property type="component" value="Unassembled WGS sequence"/>
</dbReference>
<evidence type="ECO:0000256" key="5">
    <source>
        <dbReference type="SAM" id="Phobius"/>
    </source>
</evidence>
<evidence type="ECO:0000256" key="4">
    <source>
        <dbReference type="ARBA" id="ARBA00023136"/>
    </source>
</evidence>
<gene>
    <name evidence="6" type="ORF">DWB85_15425</name>
</gene>
<keyword evidence="2 5" id="KW-0812">Transmembrane</keyword>
<protein>
    <recommendedName>
        <fullName evidence="8">MAPEG family protein</fullName>
    </recommendedName>
</protein>
<proteinExistence type="predicted"/>
<dbReference type="AlphaFoldDB" id="A0A3L7DUS1"/>
<evidence type="ECO:0000313" key="6">
    <source>
        <dbReference type="EMBL" id="RLQ20866.1"/>
    </source>
</evidence>
<dbReference type="Gene3D" id="1.20.120.550">
    <property type="entry name" value="Membrane associated eicosanoid/glutathione metabolism-like domain"/>
    <property type="match status" value="1"/>
</dbReference>
<evidence type="ECO:0000256" key="2">
    <source>
        <dbReference type="ARBA" id="ARBA00022692"/>
    </source>
</evidence>
<evidence type="ECO:0000313" key="7">
    <source>
        <dbReference type="Proteomes" id="UP000265509"/>
    </source>
</evidence>
<dbReference type="Pfam" id="PF01124">
    <property type="entry name" value="MAPEG"/>
    <property type="match status" value="1"/>
</dbReference>
<evidence type="ECO:0000256" key="1">
    <source>
        <dbReference type="ARBA" id="ARBA00004370"/>
    </source>
</evidence>
<dbReference type="OrthoDB" id="513661at2"/>
<evidence type="ECO:0000256" key="3">
    <source>
        <dbReference type="ARBA" id="ARBA00022989"/>
    </source>
</evidence>
<dbReference type="GO" id="GO:0016020">
    <property type="term" value="C:membrane"/>
    <property type="evidence" value="ECO:0007669"/>
    <property type="project" value="UniProtKB-SubCell"/>
</dbReference>
<dbReference type="PANTHER" id="PTHR35371">
    <property type="entry name" value="INNER MEMBRANE PROTEIN"/>
    <property type="match status" value="1"/>
</dbReference>
<keyword evidence="7" id="KW-1185">Reference proteome</keyword>
<sequence length="224" mass="24595">MIEQVALAVPLQAERVYRHRSWYRFLEYAGFVTFATKSDLANPGDVDRHDLHDSYPSLVLKRQLTLCGAASYSFTPAPGRSYSVSDSTQVEKNKMSVELSMLVYSTLLFLVIILVQAGLGIAQNGLLAQAGSRDSLPAPTLLRQRLQRLSANMQENLVMFAIVVLVAQAAGVSNGTTAMAASLFFYARVAHAVIYAFGWPLIRPLFYFIGLYGIGAIAWQVLVA</sequence>
<dbReference type="InterPro" id="IPR023352">
    <property type="entry name" value="MAPEG-like_dom_sf"/>
</dbReference>
<name>A0A3L7DUS1_9GAMM</name>
<dbReference type="PANTHER" id="PTHR35371:SF1">
    <property type="entry name" value="BLR7753 PROTEIN"/>
    <property type="match status" value="1"/>
</dbReference>
<feature type="transmembrane region" description="Helical" evidence="5">
    <location>
        <begin position="205"/>
        <end position="222"/>
    </location>
</feature>
<keyword evidence="3 5" id="KW-1133">Transmembrane helix</keyword>
<comment type="subcellular location">
    <subcellularLocation>
        <location evidence="1">Membrane</location>
    </subcellularLocation>
</comment>
<feature type="transmembrane region" description="Helical" evidence="5">
    <location>
        <begin position="101"/>
        <end position="122"/>
    </location>
</feature>